<evidence type="ECO:0000259" key="2">
    <source>
        <dbReference type="Pfam" id="PF26147"/>
    </source>
</evidence>
<dbReference type="EMBL" id="HG316458">
    <property type="protein sequence ID" value="CDF89851.1"/>
    <property type="molecule type" value="Genomic_DNA"/>
</dbReference>
<protein>
    <submittedName>
        <fullName evidence="3">ZYBA0S05-03202g1_1</fullName>
    </submittedName>
</protein>
<keyword evidence="4" id="KW-1185">Reference proteome</keyword>
<dbReference type="InterPro" id="IPR058934">
    <property type="entry name" value="YMC020W-like"/>
</dbReference>
<dbReference type="PANTHER" id="PTHR47349:SF1">
    <property type="entry name" value="AER328WP"/>
    <property type="match status" value="1"/>
</dbReference>
<dbReference type="AlphaFoldDB" id="A0A8J2T820"/>
<evidence type="ECO:0000256" key="1">
    <source>
        <dbReference type="SAM" id="MobiDB-lite"/>
    </source>
</evidence>
<dbReference type="Proteomes" id="UP000019375">
    <property type="component" value="Unassembled WGS sequence"/>
</dbReference>
<reference evidence="4" key="1">
    <citation type="journal article" date="2013" name="Genome Announc.">
        <title>Genome sequence of the food spoilage yeast Zygosaccharomyces bailii CLIB 213(T).</title>
        <authorList>
            <person name="Galeote V."/>
            <person name="Bigey F."/>
            <person name="Devillers H."/>
            <person name="Neuveglise C."/>
            <person name="Dequin S."/>
        </authorList>
    </citation>
    <scope>NUCLEOTIDE SEQUENCE [LARGE SCALE GENOMIC DNA]</scope>
    <source>
        <strain evidence="4">CLIB 213 / ATCC 58445 / CBS 680 / CCRC 21525 / NBRC 1098 / NCYC 1416 / NRRL Y-2227</strain>
    </source>
</reference>
<sequence>MNPRRAWPRSKAVAQFFSSVFPPQQADSVRSPITKLKLRLFTAMTAGSSPTRGNNDTNSPARSLRSNANCEPNTGDAQDMISPKKSGRMWSVWGDRNENDKGKGGLEQDLPATDSKLSHFTSSQSSIRSAVPHSEGEDVCSVTPDSKKQQEPQHEEQETRRMWRFWSRASSVNTETAGHDVEQAALRAKTVTTLTNTWIPATDAIVYNSVAPKKELNQIEKQEPNIVVPSFEMLPHKTLWTSMSATLGRLAHYWNIVTGNPWQKCLYQQGPQIKLNQLSEGSRRPIKVLIVGVHGFFPTKMIRPFIGEPTGTSLKFVAEAEEVVKKYFKKNNQPIEICRIALEREGEIFERVDFFFDVMKNWSKEINQADFIYFVCHSQGSPVTLLLLAQLIDAGIINLDNTRFFNEGDVPFCNNKKIISVLAMAGINNGPFYGADQTLFVRAYQTIEKESLRELFQFQRPDSLVSQKLIRSIRIIIGSNVKIVFVGSINDQLVPLYSSLCLFVQHPNFFRATFIDRSSKTPSFIMRLVDIAGSLLNLGYDDHDIVKEISPSLAGTLTGGGHSTIYNEAQVYELGLKFALETTDVTSDIPVRYRPLTLEQLCANPYHLPWCMRGLIYEVGQHLDEKEISQLFQEFDSWEPDKKQLKDIKYRLTGLKSKL</sequence>
<evidence type="ECO:0000313" key="3">
    <source>
        <dbReference type="EMBL" id="CDF89851.1"/>
    </source>
</evidence>
<dbReference type="InterPro" id="IPR058933">
    <property type="entry name" value="YMC020W-like_ab_hydrolase"/>
</dbReference>
<dbReference type="OrthoDB" id="5598028at2759"/>
<dbReference type="Pfam" id="PF26147">
    <property type="entry name" value="AB_HYDROLASE_YMC0-YMC35"/>
    <property type="match status" value="1"/>
</dbReference>
<feature type="domain" description="YMC020W-like alpha/beta hydrolase" evidence="2">
    <location>
        <begin position="277"/>
        <end position="618"/>
    </location>
</feature>
<feature type="compositionally biased region" description="Basic and acidic residues" evidence="1">
    <location>
        <begin position="95"/>
        <end position="106"/>
    </location>
</feature>
<evidence type="ECO:0000313" key="4">
    <source>
        <dbReference type="Proteomes" id="UP000019375"/>
    </source>
</evidence>
<feature type="region of interest" description="Disordered" evidence="1">
    <location>
        <begin position="46"/>
        <end position="162"/>
    </location>
</feature>
<accession>A0A8J2T820</accession>
<gene>
    <name evidence="3" type="ORF">BN860_03202g</name>
</gene>
<dbReference type="PANTHER" id="PTHR47349">
    <property type="entry name" value="CHROMOSOME 8, WHOLE GENOME SHOTGUN SEQUENCE"/>
    <property type="match status" value="1"/>
</dbReference>
<feature type="compositionally biased region" description="Polar residues" evidence="1">
    <location>
        <begin position="118"/>
        <end position="128"/>
    </location>
</feature>
<name>A0A8J2T820_ZYGB2</name>
<organism evidence="3 4">
    <name type="scientific">Zygosaccharomyces bailii (strain CLIB 213 / ATCC 58445 / CBS 680 / BCRC 21525 / NBRC 1098 / NCYC 1416 / NRRL Y-2227)</name>
    <dbReference type="NCBI Taxonomy" id="1333698"/>
    <lineage>
        <taxon>Eukaryota</taxon>
        <taxon>Fungi</taxon>
        <taxon>Dikarya</taxon>
        <taxon>Ascomycota</taxon>
        <taxon>Saccharomycotina</taxon>
        <taxon>Saccharomycetes</taxon>
        <taxon>Saccharomycetales</taxon>
        <taxon>Saccharomycetaceae</taxon>
        <taxon>Zygosaccharomyces</taxon>
    </lineage>
</organism>
<feature type="compositionally biased region" description="Polar residues" evidence="1">
    <location>
        <begin position="46"/>
        <end position="76"/>
    </location>
</feature>
<feature type="compositionally biased region" description="Basic and acidic residues" evidence="1">
    <location>
        <begin position="145"/>
        <end position="161"/>
    </location>
</feature>
<proteinExistence type="predicted"/>